<dbReference type="Pfam" id="PF07715">
    <property type="entry name" value="Plug"/>
    <property type="match status" value="1"/>
</dbReference>
<name>A0A6M4MAA1_9ALTE</name>
<reference evidence="9 10" key="2">
    <citation type="submission" date="2020-04" db="EMBL/GenBank/DDBJ databases">
        <title>Complete genome sequence of Alteromonas pelagimontana 5.12T.</title>
        <authorList>
            <person name="Sinha R.K."/>
            <person name="Krishnan K.P."/>
            <person name="Kurian J.P."/>
        </authorList>
    </citation>
    <scope>NUCLEOTIDE SEQUENCE [LARGE SCALE GENOMIC DNA]</scope>
    <source>
        <strain evidence="9 10">5.12</strain>
    </source>
</reference>
<feature type="domain" description="TonB-dependent receptor plug" evidence="8">
    <location>
        <begin position="57"/>
        <end position="159"/>
    </location>
</feature>
<organism evidence="9 10">
    <name type="scientific">Alteromonas pelagimontana</name>
    <dbReference type="NCBI Taxonomy" id="1858656"/>
    <lineage>
        <taxon>Bacteria</taxon>
        <taxon>Pseudomonadati</taxon>
        <taxon>Pseudomonadota</taxon>
        <taxon>Gammaproteobacteria</taxon>
        <taxon>Alteromonadales</taxon>
        <taxon>Alteromonadaceae</taxon>
        <taxon>Alteromonas/Salinimonas group</taxon>
        <taxon>Alteromonas</taxon>
    </lineage>
</organism>
<keyword evidence="10" id="KW-1185">Reference proteome</keyword>
<feature type="signal peptide" evidence="6">
    <location>
        <begin position="1"/>
        <end position="26"/>
    </location>
</feature>
<evidence type="ECO:0000259" key="8">
    <source>
        <dbReference type="Pfam" id="PF07715"/>
    </source>
</evidence>
<dbReference type="EMBL" id="CP052766">
    <property type="protein sequence ID" value="QJR79957.1"/>
    <property type="molecule type" value="Genomic_DNA"/>
</dbReference>
<dbReference type="InterPro" id="IPR000531">
    <property type="entry name" value="Beta-barrel_TonB"/>
</dbReference>
<keyword evidence="6" id="KW-0732">Signal</keyword>
<evidence type="ECO:0000313" key="10">
    <source>
        <dbReference type="Proteomes" id="UP000219285"/>
    </source>
</evidence>
<dbReference type="OrthoDB" id="8727862at2"/>
<evidence type="ECO:0000256" key="5">
    <source>
        <dbReference type="SAM" id="MobiDB-lite"/>
    </source>
</evidence>
<keyword evidence="4" id="KW-0798">TonB box</keyword>
<dbReference type="AlphaFoldDB" id="A0A6M4MAA1"/>
<keyword evidence="9" id="KW-0675">Receptor</keyword>
<comment type="subcellular location">
    <subcellularLocation>
        <location evidence="1 4">Cell outer membrane</location>
    </subcellularLocation>
</comment>
<evidence type="ECO:0000256" key="3">
    <source>
        <dbReference type="ARBA" id="ARBA00023237"/>
    </source>
</evidence>
<evidence type="ECO:0000313" key="9">
    <source>
        <dbReference type="EMBL" id="QJR79957.1"/>
    </source>
</evidence>
<reference evidence="10" key="1">
    <citation type="submission" date="2014-12" db="EMBL/GenBank/DDBJ databases">
        <title>Complete genome sequence of a multi-drug resistant Klebsiella pneumoniae.</title>
        <authorList>
            <person name="Hua X."/>
            <person name="Chen Q."/>
            <person name="Li X."/>
            <person name="Feng Y."/>
            <person name="Ruan Z."/>
            <person name="Yu Y."/>
        </authorList>
    </citation>
    <scope>NUCLEOTIDE SEQUENCE [LARGE SCALE GENOMIC DNA]</scope>
    <source>
        <strain evidence="10">5.12</strain>
    </source>
</reference>
<keyword evidence="3" id="KW-0998">Cell outer membrane</keyword>
<comment type="similarity">
    <text evidence="4">Belongs to the TonB-dependent receptor family.</text>
</comment>
<dbReference type="SUPFAM" id="SSF56935">
    <property type="entry name" value="Porins"/>
    <property type="match status" value="1"/>
</dbReference>
<evidence type="ECO:0000259" key="7">
    <source>
        <dbReference type="Pfam" id="PF00593"/>
    </source>
</evidence>
<dbReference type="NCBIfam" id="TIGR01782">
    <property type="entry name" value="TonB-Xanth-Caul"/>
    <property type="match status" value="1"/>
</dbReference>
<feature type="domain" description="TonB-dependent receptor-like beta-barrel" evidence="7">
    <location>
        <begin position="413"/>
        <end position="880"/>
    </location>
</feature>
<evidence type="ECO:0000256" key="1">
    <source>
        <dbReference type="ARBA" id="ARBA00004442"/>
    </source>
</evidence>
<dbReference type="InterPro" id="IPR010104">
    <property type="entry name" value="TonB_rcpt_bac"/>
</dbReference>
<evidence type="ECO:0000256" key="6">
    <source>
        <dbReference type="SAM" id="SignalP"/>
    </source>
</evidence>
<evidence type="ECO:0000256" key="2">
    <source>
        <dbReference type="ARBA" id="ARBA00023136"/>
    </source>
</evidence>
<proteinExistence type="inferred from homology"/>
<gene>
    <name evidence="9" type="ORF">CA267_003740</name>
</gene>
<feature type="chain" id="PRO_5028922720" evidence="6">
    <location>
        <begin position="27"/>
        <end position="913"/>
    </location>
</feature>
<feature type="region of interest" description="Disordered" evidence="5">
    <location>
        <begin position="599"/>
        <end position="627"/>
    </location>
</feature>
<dbReference type="Proteomes" id="UP000219285">
    <property type="component" value="Chromosome"/>
</dbReference>
<dbReference type="PANTHER" id="PTHR40980:SF3">
    <property type="entry name" value="TONB-DEPENDENT RECEPTOR-LIKE BETA-BARREL DOMAIN-CONTAINING PROTEIN"/>
    <property type="match status" value="1"/>
</dbReference>
<dbReference type="InterPro" id="IPR036942">
    <property type="entry name" value="Beta-barrel_TonB_sf"/>
</dbReference>
<dbReference type="Gene3D" id="2.40.170.20">
    <property type="entry name" value="TonB-dependent receptor, beta-barrel domain"/>
    <property type="match status" value="1"/>
</dbReference>
<keyword evidence="2 4" id="KW-0472">Membrane</keyword>
<dbReference type="InterPro" id="IPR012910">
    <property type="entry name" value="Plug_dom"/>
</dbReference>
<sequence>MKNQKHFLATSIALALLASASGSAMAQEQPAEDNDEGVEVIEVRGLRSSLDMAAQIKRNSDKVVDAIVADDIGKFPDTTTAAALQRIPGVQVTTGDNNEITGPIIRGIGDILTTLDGREIFTGVGRGFAFQDLPAEALAGADVFKSNTADLIEGGVAGVVNLQLHKPLNFDEGLTSAFNTRVFYGDNVEKANYNIGGLVSNHWSNEYGDMGALFNISYSDIDFDRPVSYNCDPRSGTNGPQGGEGAILPTCVGGVSQFGGYQRPQFNMALQWVTPSGLELYADGIYTEYKSDWESDFIFSDIFAAESITNVELTDDCGQYRVQGAGFGGTPDDPLQDLCIGQSARFNNVPGLSSTQAKETGTDQYLVAFGARYNTGNWQMDADFSYQRSHTENRSIIVDVGKQIEAVDIVINNDGYGTTQMPGSPLSDASDFRFANSLVQDLNDAVGEQYAFEGNAVYFMQGLFTELQMGVRYADRDSVFRATPPGGPASPGGNRETLVDSVGLPDDFLITSPTNIPYINNGENWVTPDRDFLINNTETLRQIYGAPSGDPDWDPARNYDADEQTYSAYVQGKYGYEFSNGMFIDGLLGVRATRTDRSLTGTGLVRPAPTEDNPNPPAVPTPVTTDTGETNFLPNFSARLEVTEDVQLRFTAARTLARPAFGDLNPGLTYDVPINANIRPNGSGGNPDLKPQKSNAYDATVEYYFAPSSYIATAIYYRTLKDRTVVEVSPEVIDGIEYNITRPRNAASATLQGVEVSGQLFFDSLIEQTPDWLNGFGLMANFTLADSEITTENDPLQGEPLQGVSKHSYTAGVLYENHGFTGRLVYTYRSEYSEFLIGGALKPEGAGEYFNKVKGNGRVDFSLGYDINEHLTVSIDGTNLNGETYRSYFGTPAFPHDVRDDERTFGLSIRGSY</sequence>
<dbReference type="PANTHER" id="PTHR40980">
    <property type="entry name" value="PLUG DOMAIN-CONTAINING PROTEIN"/>
    <property type="match status" value="1"/>
</dbReference>
<dbReference type="GO" id="GO:0009279">
    <property type="term" value="C:cell outer membrane"/>
    <property type="evidence" value="ECO:0007669"/>
    <property type="project" value="UniProtKB-SubCell"/>
</dbReference>
<protein>
    <submittedName>
        <fullName evidence="9">TonB-dependent receptor</fullName>
    </submittedName>
</protein>
<dbReference type="RefSeq" id="WP_075608730.1">
    <property type="nucleotide sequence ID" value="NZ_CP052766.1"/>
</dbReference>
<dbReference type="InterPro" id="IPR037066">
    <property type="entry name" value="Plug_dom_sf"/>
</dbReference>
<accession>A0A6M4MAA1</accession>
<dbReference type="Pfam" id="PF00593">
    <property type="entry name" value="TonB_dep_Rec_b-barrel"/>
    <property type="match status" value="1"/>
</dbReference>
<evidence type="ECO:0000256" key="4">
    <source>
        <dbReference type="RuleBase" id="RU003357"/>
    </source>
</evidence>
<dbReference type="KEGG" id="apel:CA267_003740"/>
<dbReference type="Gene3D" id="2.170.130.10">
    <property type="entry name" value="TonB-dependent receptor, plug domain"/>
    <property type="match status" value="1"/>
</dbReference>